<evidence type="ECO:0000313" key="1">
    <source>
        <dbReference type="EMBL" id="RVX47332.1"/>
    </source>
</evidence>
<reference evidence="1 2" key="1">
    <citation type="submission" date="2019-01" db="EMBL/GenBank/DDBJ databases">
        <title>Sequencing the genomes of 1000 actinobacteria strains.</title>
        <authorList>
            <person name="Klenk H.-P."/>
        </authorList>
    </citation>
    <scope>NUCLEOTIDE SEQUENCE [LARGE SCALE GENOMIC DNA]</scope>
    <source>
        <strain evidence="1 2">DSM 43925</strain>
    </source>
</reference>
<accession>A0A438MND7</accession>
<gene>
    <name evidence="1" type="ORF">EDD27_10262</name>
</gene>
<comment type="caution">
    <text evidence="1">The sequence shown here is derived from an EMBL/GenBank/DDBJ whole genome shotgun (WGS) entry which is preliminary data.</text>
</comment>
<keyword evidence="2" id="KW-1185">Reference proteome</keyword>
<dbReference type="Proteomes" id="UP000284824">
    <property type="component" value="Unassembled WGS sequence"/>
</dbReference>
<sequence>MTRGHEPGLNRLMDKVLPATLQPALKDLYANCAVRPTVRLADVRSWEEPFVWLHAPDGSGQGVQIRRGGDTPHQVADLADQVQEWAVEALWLEGLPAVWPECPAHPDTHPLSATVTGGVAVWACPQTKTVIAAIGGLPERNG</sequence>
<name>A0A438MND7_9ACTN</name>
<organism evidence="1 2">
    <name type="scientific">Nonomuraea polychroma</name>
    <dbReference type="NCBI Taxonomy" id="46176"/>
    <lineage>
        <taxon>Bacteria</taxon>
        <taxon>Bacillati</taxon>
        <taxon>Actinomycetota</taxon>
        <taxon>Actinomycetes</taxon>
        <taxon>Streptosporangiales</taxon>
        <taxon>Streptosporangiaceae</taxon>
        <taxon>Nonomuraea</taxon>
    </lineage>
</organism>
<proteinExistence type="predicted"/>
<dbReference type="EMBL" id="SAUN01000001">
    <property type="protein sequence ID" value="RVX47332.1"/>
    <property type="molecule type" value="Genomic_DNA"/>
</dbReference>
<protein>
    <submittedName>
        <fullName evidence="1">Uncharacterized protein</fullName>
    </submittedName>
</protein>
<dbReference type="AlphaFoldDB" id="A0A438MND7"/>
<evidence type="ECO:0000313" key="2">
    <source>
        <dbReference type="Proteomes" id="UP000284824"/>
    </source>
</evidence>